<accession>A0A6N2TS18</accession>
<dbReference type="RefSeq" id="WP_156847756.1">
    <property type="nucleotide sequence ID" value="NZ_CACRSK010000007.1"/>
</dbReference>
<keyword evidence="3" id="KW-0051">Antiviral defense</keyword>
<protein>
    <submittedName>
        <fullName evidence="5">CRISPR associated protein Cas6</fullName>
    </submittedName>
</protein>
<dbReference type="InterPro" id="IPR010156">
    <property type="entry name" value="CRISPR-assoc_prot_Cas6"/>
</dbReference>
<dbReference type="PANTHER" id="PTHR36984:SF1">
    <property type="entry name" value="CRISPR-ASSOCIATED ENDORIBONUCLEASE CAS6 1"/>
    <property type="match status" value="1"/>
</dbReference>
<evidence type="ECO:0000256" key="1">
    <source>
        <dbReference type="ARBA" id="ARBA00005937"/>
    </source>
</evidence>
<comment type="similarity">
    <text evidence="1">Belongs to the CRISPR-associated protein Cas6/Cse3/CasE family.</text>
</comment>
<dbReference type="AlphaFoldDB" id="A0A6N2TS18"/>
<name>A0A6N2TS18_9BACT</name>
<proteinExistence type="inferred from homology"/>
<dbReference type="PANTHER" id="PTHR36984">
    <property type="entry name" value="CRISPR-ASSOCIATED ENDORIBONUCLEASE CAS6 1"/>
    <property type="match status" value="1"/>
</dbReference>
<dbReference type="GO" id="GO:0051607">
    <property type="term" value="P:defense response to virus"/>
    <property type="evidence" value="ECO:0007669"/>
    <property type="project" value="UniProtKB-KW"/>
</dbReference>
<sequence>MLKIESKIHSENLKIYKGLSKLIQGFFYANLPVTEHIGYKHSSGKIFKKTNFCFNLYNGLLTIKFNALKKELEEIVAVSLLKNGLKLGEICLVDTCVNLSDHKTNKAEINFNGYVVCNVKSLLNKKIYLEPQDSRHLEIMKNNLLQKYETFYGKKYNEKCEITLLSQDFENCKKFYYGNNVNYMKAWLATWNIKASNELINLALSTGLGAGVMSYGCGFVEEIKV</sequence>
<organism evidence="5">
    <name type="scientific">Campylobacter ureolyticus</name>
    <dbReference type="NCBI Taxonomy" id="827"/>
    <lineage>
        <taxon>Bacteria</taxon>
        <taxon>Pseudomonadati</taxon>
        <taxon>Campylobacterota</taxon>
        <taxon>Epsilonproteobacteria</taxon>
        <taxon>Campylobacterales</taxon>
        <taxon>Campylobacteraceae</taxon>
        <taxon>Campylobacter</taxon>
    </lineage>
</organism>
<evidence type="ECO:0000256" key="2">
    <source>
        <dbReference type="ARBA" id="ARBA00022884"/>
    </source>
</evidence>
<reference evidence="5" key="1">
    <citation type="submission" date="2019-11" db="EMBL/GenBank/DDBJ databases">
        <authorList>
            <person name="Feng L."/>
        </authorList>
    </citation>
    <scope>NUCLEOTIDE SEQUENCE</scope>
    <source>
        <strain evidence="5">CUreolyticusLFYP111</strain>
    </source>
</reference>
<dbReference type="Gene3D" id="3.30.70.1900">
    <property type="match status" value="1"/>
</dbReference>
<dbReference type="CDD" id="cd21140">
    <property type="entry name" value="Cas6_I-like"/>
    <property type="match status" value="1"/>
</dbReference>
<keyword evidence="2" id="KW-0694">RNA-binding</keyword>
<feature type="domain" description="CRISPR associated protein Cas6 C-terminal" evidence="4">
    <location>
        <begin position="124"/>
        <end position="221"/>
    </location>
</feature>
<evidence type="ECO:0000313" key="5">
    <source>
        <dbReference type="EMBL" id="VYT08438.1"/>
    </source>
</evidence>
<dbReference type="InterPro" id="IPR049435">
    <property type="entry name" value="Cas_Cas6_C"/>
</dbReference>
<evidence type="ECO:0000256" key="3">
    <source>
        <dbReference type="ARBA" id="ARBA00023118"/>
    </source>
</evidence>
<evidence type="ECO:0000259" key="4">
    <source>
        <dbReference type="Pfam" id="PF01881"/>
    </source>
</evidence>
<gene>
    <name evidence="5" type="ORF">CULFYP111_01496</name>
</gene>
<dbReference type="GO" id="GO:0003723">
    <property type="term" value="F:RNA binding"/>
    <property type="evidence" value="ECO:0007669"/>
    <property type="project" value="UniProtKB-KW"/>
</dbReference>
<dbReference type="GO" id="GO:0016788">
    <property type="term" value="F:hydrolase activity, acting on ester bonds"/>
    <property type="evidence" value="ECO:0007669"/>
    <property type="project" value="InterPro"/>
</dbReference>
<dbReference type="EMBL" id="CACRSK010000007">
    <property type="protein sequence ID" value="VYT08438.1"/>
    <property type="molecule type" value="Genomic_DNA"/>
</dbReference>
<dbReference type="Pfam" id="PF01881">
    <property type="entry name" value="Cas_Cas6_C"/>
    <property type="match status" value="1"/>
</dbReference>